<comment type="similarity">
    <text evidence="1">Belongs to the universal ribosomal protein uL1 family.</text>
</comment>
<dbReference type="RefSeq" id="XP_018707799.1">
    <property type="nucleotide sequence ID" value="XM_018845033.1"/>
</dbReference>
<keyword evidence="7" id="KW-1185">Reference proteome</keyword>
<feature type="transmembrane region" description="Helical" evidence="5">
    <location>
        <begin position="320"/>
        <end position="343"/>
    </location>
</feature>
<comment type="caution">
    <text evidence="6">The sequence shown here is derived from an EMBL/GenBank/DDBJ whole genome shotgun (WGS) entry which is preliminary data.</text>
</comment>
<dbReference type="OrthoDB" id="1747252at2759"/>
<dbReference type="SUPFAM" id="SSF56808">
    <property type="entry name" value="Ribosomal protein L1"/>
    <property type="match status" value="1"/>
</dbReference>
<dbReference type="EMBL" id="AZHB01000002">
    <property type="protein sequence ID" value="OAA72353.1"/>
    <property type="molecule type" value="Genomic_DNA"/>
</dbReference>
<dbReference type="GO" id="GO:0005762">
    <property type="term" value="C:mitochondrial large ribosomal subunit"/>
    <property type="evidence" value="ECO:0007669"/>
    <property type="project" value="TreeGrafter"/>
</dbReference>
<accession>A0A168DAA2</accession>
<evidence type="ECO:0000256" key="4">
    <source>
        <dbReference type="SAM" id="MobiDB-lite"/>
    </source>
</evidence>
<dbReference type="Proteomes" id="UP000076744">
    <property type="component" value="Unassembled WGS sequence"/>
</dbReference>
<feature type="compositionally biased region" description="Low complexity" evidence="4">
    <location>
        <begin position="478"/>
        <end position="492"/>
    </location>
</feature>
<evidence type="ECO:0000313" key="6">
    <source>
        <dbReference type="EMBL" id="OAA72353.1"/>
    </source>
</evidence>
<dbReference type="InterPro" id="IPR016095">
    <property type="entry name" value="Ribosomal_uL1_3-a/b-sand"/>
</dbReference>
<keyword evidence="5" id="KW-0472">Membrane</keyword>
<organism evidence="6 7">
    <name type="scientific">Cordyceps fumosorosea (strain ARSEF 2679)</name>
    <name type="common">Isaria fumosorosea</name>
    <dbReference type="NCBI Taxonomy" id="1081104"/>
    <lineage>
        <taxon>Eukaryota</taxon>
        <taxon>Fungi</taxon>
        <taxon>Dikarya</taxon>
        <taxon>Ascomycota</taxon>
        <taxon>Pezizomycotina</taxon>
        <taxon>Sordariomycetes</taxon>
        <taxon>Hypocreomycetidae</taxon>
        <taxon>Hypocreales</taxon>
        <taxon>Cordycipitaceae</taxon>
        <taxon>Cordyceps</taxon>
    </lineage>
</organism>
<dbReference type="InterPro" id="IPR028364">
    <property type="entry name" value="Ribosomal_uL1/biogenesis"/>
</dbReference>
<reference evidence="6 7" key="1">
    <citation type="journal article" date="2016" name="Genome Biol. Evol.">
        <title>Divergent and convergent evolution of fungal pathogenicity.</title>
        <authorList>
            <person name="Shang Y."/>
            <person name="Xiao G."/>
            <person name="Zheng P."/>
            <person name="Cen K."/>
            <person name="Zhan S."/>
            <person name="Wang C."/>
        </authorList>
    </citation>
    <scope>NUCLEOTIDE SEQUENCE [LARGE SCALE GENOMIC DNA]</scope>
    <source>
        <strain evidence="6 7">ARSEF 2679</strain>
    </source>
</reference>
<feature type="region of interest" description="Disordered" evidence="4">
    <location>
        <begin position="477"/>
        <end position="532"/>
    </location>
</feature>
<dbReference type="Pfam" id="PF00687">
    <property type="entry name" value="Ribosomal_L1"/>
    <property type="match status" value="1"/>
</dbReference>
<keyword evidence="5" id="KW-0812">Transmembrane</keyword>
<dbReference type="GeneID" id="30017718"/>
<dbReference type="InterPro" id="IPR023674">
    <property type="entry name" value="Ribosomal_uL1-like"/>
</dbReference>
<sequence length="532" mass="56925">MAAIDKCLASMARLSLSQTSRPTASMVSRCLAPAALLQTRQASVVRIKKGPVKKKSVPKEYKRHNLDKTNFPRFSLVEAMRILRAYEVGQPPASIKYDLAINLKTARNGPVIKSNLRLPHPVGTDWRIAVICKEGSEVATAASAAGAVAVGEASLFEQILKEDINFDRLLCHEGSEKALQKAGLGRILGPKGLMPSARMKTIVSDVAKAIRDTAGSADYRERMGVVRLAVGQLGHTPEQLKANISAVLAKIKAECAEISEESHKEIHDVILSTTNGPAVSLSGRLANEDDKVTAEQLSSAIITVPRQCHQHIRRASHKSLYLLVLVFILLFAALVVLIVLPVCRRLRCSAQRQPLLQRGQTLRHLDHGPAELHVPADDAQLRRERVRVRASGGHAGADVLDGAAEAQQRDTDILDSVVAAAEVGAEGEEGGGVGVDELEQLAADGGAAVAQVSAQVLERLVAVRQRGQVPAAFAATLSAEKGSSSSPSTSMDPESHMGENDWEELPQNQSLHGAVSDETPASVRVNAIRGPR</sequence>
<evidence type="ECO:0000256" key="2">
    <source>
        <dbReference type="ARBA" id="ARBA00022980"/>
    </source>
</evidence>
<dbReference type="AlphaFoldDB" id="A0A168DAA2"/>
<protein>
    <submittedName>
        <fullName evidence="6">60S ribosomal protein L1</fullName>
    </submittedName>
</protein>
<evidence type="ECO:0000256" key="5">
    <source>
        <dbReference type="SAM" id="Phobius"/>
    </source>
</evidence>
<dbReference type="PANTHER" id="PTHR36427:SF3">
    <property type="entry name" value="LARGE RIBOSOMAL SUBUNIT PROTEIN UL1M"/>
    <property type="match status" value="1"/>
</dbReference>
<keyword evidence="2 6" id="KW-0689">Ribosomal protein</keyword>
<dbReference type="GO" id="GO:0003735">
    <property type="term" value="F:structural constituent of ribosome"/>
    <property type="evidence" value="ECO:0007669"/>
    <property type="project" value="TreeGrafter"/>
</dbReference>
<keyword evidence="5" id="KW-1133">Transmembrane helix</keyword>
<proteinExistence type="inferred from homology"/>
<keyword evidence="3" id="KW-0687">Ribonucleoprotein</keyword>
<dbReference type="STRING" id="1081104.A0A168DAA2"/>
<dbReference type="Gene3D" id="3.40.50.790">
    <property type="match status" value="1"/>
</dbReference>
<dbReference type="PANTHER" id="PTHR36427">
    <property type="entry name" value="54S RIBOSOMAL PROTEIN L1, MITOCHONDRIAL"/>
    <property type="match status" value="1"/>
</dbReference>
<dbReference type="Gene3D" id="3.30.190.20">
    <property type="match status" value="1"/>
</dbReference>
<evidence type="ECO:0000313" key="7">
    <source>
        <dbReference type="Proteomes" id="UP000076744"/>
    </source>
</evidence>
<evidence type="ECO:0000256" key="3">
    <source>
        <dbReference type="ARBA" id="ARBA00023274"/>
    </source>
</evidence>
<evidence type="ECO:0000256" key="1">
    <source>
        <dbReference type="ARBA" id="ARBA00010531"/>
    </source>
</evidence>
<dbReference type="CDD" id="cd00403">
    <property type="entry name" value="Ribosomal_L1"/>
    <property type="match status" value="1"/>
</dbReference>
<gene>
    <name evidence="6" type="ORF">ISF_01426</name>
</gene>
<dbReference type="FunFam" id="3.40.50.790:FF:000001">
    <property type="entry name" value="50S ribosomal protein L1"/>
    <property type="match status" value="1"/>
</dbReference>
<name>A0A168DAA2_CORFA</name>